<comment type="similarity">
    <text evidence="1">Belongs to the ATP-dependent AMP-binding enzyme family.</text>
</comment>
<dbReference type="SUPFAM" id="SSF56801">
    <property type="entry name" value="Acetyl-CoA synthetase-like"/>
    <property type="match status" value="1"/>
</dbReference>
<dbReference type="PANTHER" id="PTHR43605">
    <property type="entry name" value="ACYL-COENZYME A SYNTHETASE"/>
    <property type="match status" value="1"/>
</dbReference>
<dbReference type="Pfam" id="PF00501">
    <property type="entry name" value="AMP-binding"/>
    <property type="match status" value="1"/>
</dbReference>
<evidence type="ECO:0000259" key="9">
    <source>
        <dbReference type="Pfam" id="PF13193"/>
    </source>
</evidence>
<dbReference type="Proteomes" id="UP000016931">
    <property type="component" value="Unassembled WGS sequence"/>
</dbReference>
<evidence type="ECO:0000256" key="1">
    <source>
        <dbReference type="ARBA" id="ARBA00006432"/>
    </source>
</evidence>
<dbReference type="GO" id="GO:0005524">
    <property type="term" value="F:ATP binding"/>
    <property type="evidence" value="ECO:0007669"/>
    <property type="project" value="UniProtKB-KW"/>
</dbReference>
<dbReference type="InterPro" id="IPR025110">
    <property type="entry name" value="AMP-bd_C"/>
</dbReference>
<sequence length="602" mass="67166">MAHYYDSQLQRPTTFNFATDVVDYWAQNPPHTSGSIGGGGSEKEEEQKEENYAMHWLSQDRQISRKLSFAHFSRQSHRLAVLFRHHLHIFPGDKMLIIMPRLPEWWEIATAGLRSGIVVCPATTLLVEQDIAYRVQRSGAKVFIGDAVAVKKFLRVRGKCGSVKVVLQVDGRGGGGGGSTTTREGLEEGNEGGVVLLHEALKKVPADAVYTGPKPGITDPSMIYFTSGTTGPPKMVQHNQISYPLAHTITGKHFHRLRPGFLNWVLTEQGWAKAGWAWLGTWNCGAALFIHDDRQPFNPQATLEILHNFPITTFCAPPTVYRQLVLDENRRLMRQRKPKALQHCTGAGEPLNPEVIRLWLEMTGLEICDGFGQSETILLCGNFAGNAIRPGSMGKPSPGTPLFVINDDGRIAGDGEEGDIAVRVDLSGISDFFGVFDGYLDENGVLDRRLRDVRRDDNNNDKAVAWYSTGDRATRDKDGYFWFVGRNDDVINSAGYRIGPFEVESVLKQHPAVVESAVVASPDASRGEVVKAFVVLTEEYRAKDQDGLVRELQDYCKRNAAPYKYPRKVQFVDATFLPKTISGKIQRKKLKQDEWSQDKPKL</sequence>
<dbReference type="OrthoDB" id="6614653at2759"/>
<dbReference type="InterPro" id="IPR045851">
    <property type="entry name" value="AMP-bd_C_sf"/>
</dbReference>
<evidence type="ECO:0000259" key="8">
    <source>
        <dbReference type="Pfam" id="PF00501"/>
    </source>
</evidence>
<evidence type="ECO:0000256" key="6">
    <source>
        <dbReference type="ARBA" id="ARBA00048477"/>
    </source>
</evidence>
<keyword evidence="11" id="KW-1185">Reference proteome</keyword>
<reference evidence="10 11" key="1">
    <citation type="journal article" date="2012" name="PLoS Pathog.">
        <title>Diverse lifestyles and strategies of plant pathogenesis encoded in the genomes of eighteen Dothideomycetes fungi.</title>
        <authorList>
            <person name="Ohm R.A."/>
            <person name="Feau N."/>
            <person name="Henrissat B."/>
            <person name="Schoch C.L."/>
            <person name="Horwitz B.A."/>
            <person name="Barry K.W."/>
            <person name="Condon B.J."/>
            <person name="Copeland A.C."/>
            <person name="Dhillon B."/>
            <person name="Glaser F."/>
            <person name="Hesse C.N."/>
            <person name="Kosti I."/>
            <person name="LaButti K."/>
            <person name="Lindquist E.A."/>
            <person name="Lucas S."/>
            <person name="Salamov A.A."/>
            <person name="Bradshaw R.E."/>
            <person name="Ciuffetti L."/>
            <person name="Hamelin R.C."/>
            <person name="Kema G.H.J."/>
            <person name="Lawrence C."/>
            <person name="Scott J.A."/>
            <person name="Spatafora J.W."/>
            <person name="Turgeon B.G."/>
            <person name="de Wit P.J.G.M."/>
            <person name="Zhong S."/>
            <person name="Goodwin S.B."/>
            <person name="Grigoriev I.V."/>
        </authorList>
    </citation>
    <scope>NUCLEOTIDE SEQUENCE [LARGE SCALE GENOMIC DNA]</scope>
    <source>
        <strain evidence="10 11">SO2202</strain>
    </source>
</reference>
<evidence type="ECO:0000256" key="4">
    <source>
        <dbReference type="ARBA" id="ARBA00022840"/>
    </source>
</evidence>
<dbReference type="GO" id="GO:0004321">
    <property type="term" value="F:fatty-acyl-CoA synthase activity"/>
    <property type="evidence" value="ECO:0007669"/>
    <property type="project" value="TreeGrafter"/>
</dbReference>
<dbReference type="GO" id="GO:0006637">
    <property type="term" value="P:acyl-CoA metabolic process"/>
    <property type="evidence" value="ECO:0007669"/>
    <property type="project" value="TreeGrafter"/>
</dbReference>
<dbReference type="eggNOG" id="KOG1175">
    <property type="taxonomic scope" value="Eukaryota"/>
</dbReference>
<dbReference type="InterPro" id="IPR000873">
    <property type="entry name" value="AMP-dep_synth/lig_dom"/>
</dbReference>
<dbReference type="Pfam" id="PF13193">
    <property type="entry name" value="AMP-binding_C"/>
    <property type="match status" value="1"/>
</dbReference>
<evidence type="ECO:0000256" key="5">
    <source>
        <dbReference type="ARBA" id="ARBA00039009"/>
    </source>
</evidence>
<organism evidence="10 11">
    <name type="scientific">Sphaerulina musiva (strain SO2202)</name>
    <name type="common">Poplar stem canker fungus</name>
    <name type="synonym">Septoria musiva</name>
    <dbReference type="NCBI Taxonomy" id="692275"/>
    <lineage>
        <taxon>Eukaryota</taxon>
        <taxon>Fungi</taxon>
        <taxon>Dikarya</taxon>
        <taxon>Ascomycota</taxon>
        <taxon>Pezizomycotina</taxon>
        <taxon>Dothideomycetes</taxon>
        <taxon>Dothideomycetidae</taxon>
        <taxon>Mycosphaerellales</taxon>
        <taxon>Mycosphaerellaceae</taxon>
        <taxon>Sphaerulina</taxon>
    </lineage>
</organism>
<dbReference type="EMBL" id="KB456264">
    <property type="protein sequence ID" value="EMF12583.1"/>
    <property type="molecule type" value="Genomic_DNA"/>
</dbReference>
<accession>M3CFI8</accession>
<gene>
    <name evidence="10" type="ORF">SEPMUDRAFT_163694</name>
</gene>
<feature type="domain" description="AMP-binding enzyme C-terminal" evidence="9">
    <location>
        <begin position="502"/>
        <end position="584"/>
    </location>
</feature>
<evidence type="ECO:0000256" key="7">
    <source>
        <dbReference type="SAM" id="MobiDB-lite"/>
    </source>
</evidence>
<keyword evidence="2" id="KW-0436">Ligase</keyword>
<dbReference type="InterPro" id="IPR042099">
    <property type="entry name" value="ANL_N_sf"/>
</dbReference>
<dbReference type="PANTHER" id="PTHR43605:SF10">
    <property type="entry name" value="ACYL-COA SYNTHETASE MEDIUM CHAIN FAMILY MEMBER 3"/>
    <property type="match status" value="1"/>
</dbReference>
<dbReference type="STRING" id="692275.M3CFI8"/>
<evidence type="ECO:0000313" key="11">
    <source>
        <dbReference type="Proteomes" id="UP000016931"/>
    </source>
</evidence>
<dbReference type="GO" id="GO:0031956">
    <property type="term" value="F:medium-chain fatty acid-CoA ligase activity"/>
    <property type="evidence" value="ECO:0007669"/>
    <property type="project" value="UniProtKB-EC"/>
</dbReference>
<dbReference type="FunFam" id="3.30.300.30:FF:000005">
    <property type="entry name" value="Acyl-coenzyme A synthetase ACSM5, mitochondrial"/>
    <property type="match status" value="1"/>
</dbReference>
<keyword evidence="3" id="KW-0547">Nucleotide-binding</keyword>
<evidence type="ECO:0000256" key="2">
    <source>
        <dbReference type="ARBA" id="ARBA00022598"/>
    </source>
</evidence>
<protein>
    <recommendedName>
        <fullName evidence="5">medium-chain acyl-CoA ligase</fullName>
        <ecNumber evidence="5">6.2.1.2</ecNumber>
    </recommendedName>
</protein>
<keyword evidence="4" id="KW-0067">ATP-binding</keyword>
<dbReference type="OMA" id="HAWSNLF"/>
<feature type="region of interest" description="Disordered" evidence="7">
    <location>
        <begin position="30"/>
        <end position="49"/>
    </location>
</feature>
<dbReference type="InterPro" id="IPR051087">
    <property type="entry name" value="Mitochondrial_ACSM"/>
</dbReference>
<feature type="domain" description="AMP-dependent synthetase/ligase" evidence="8">
    <location>
        <begin position="47"/>
        <end position="424"/>
    </location>
</feature>
<dbReference type="InterPro" id="IPR020845">
    <property type="entry name" value="AMP-binding_CS"/>
</dbReference>
<dbReference type="HOGENOM" id="CLU_000022_59_10_1"/>
<dbReference type="EC" id="6.2.1.2" evidence="5"/>
<dbReference type="GO" id="GO:0006633">
    <property type="term" value="P:fatty acid biosynthetic process"/>
    <property type="evidence" value="ECO:0007669"/>
    <property type="project" value="TreeGrafter"/>
</dbReference>
<dbReference type="Gene3D" id="3.40.50.12780">
    <property type="entry name" value="N-terminal domain of ligase-like"/>
    <property type="match status" value="1"/>
</dbReference>
<dbReference type="GeneID" id="27905213"/>
<comment type="catalytic activity">
    <reaction evidence="6">
        <text>a medium-chain fatty acid + ATP + CoA = a medium-chain fatty acyl-CoA + AMP + diphosphate</text>
        <dbReference type="Rhea" id="RHEA:48340"/>
        <dbReference type="ChEBI" id="CHEBI:30616"/>
        <dbReference type="ChEBI" id="CHEBI:33019"/>
        <dbReference type="ChEBI" id="CHEBI:57287"/>
        <dbReference type="ChEBI" id="CHEBI:59558"/>
        <dbReference type="ChEBI" id="CHEBI:90546"/>
        <dbReference type="ChEBI" id="CHEBI:456215"/>
        <dbReference type="EC" id="6.2.1.2"/>
    </reaction>
    <physiologicalReaction direction="left-to-right" evidence="6">
        <dbReference type="Rhea" id="RHEA:48341"/>
    </physiologicalReaction>
</comment>
<evidence type="ECO:0000256" key="3">
    <source>
        <dbReference type="ARBA" id="ARBA00022741"/>
    </source>
</evidence>
<evidence type="ECO:0000313" key="10">
    <source>
        <dbReference type="EMBL" id="EMF12583.1"/>
    </source>
</evidence>
<name>M3CFI8_SPHMS</name>
<dbReference type="RefSeq" id="XP_016760704.1">
    <property type="nucleotide sequence ID" value="XM_016908076.1"/>
</dbReference>
<dbReference type="Gene3D" id="3.30.300.30">
    <property type="match status" value="1"/>
</dbReference>
<dbReference type="AlphaFoldDB" id="M3CFI8"/>
<proteinExistence type="inferred from homology"/>
<dbReference type="PROSITE" id="PS00455">
    <property type="entry name" value="AMP_BINDING"/>
    <property type="match status" value="1"/>
</dbReference>